<name>A0A9P6FN98_9FUNG</name>
<dbReference type="AlphaFoldDB" id="A0A9P6FN98"/>
<feature type="region of interest" description="Disordered" evidence="2">
    <location>
        <begin position="491"/>
        <end position="624"/>
    </location>
</feature>
<feature type="compositionally biased region" description="Polar residues" evidence="2">
    <location>
        <begin position="75"/>
        <end position="88"/>
    </location>
</feature>
<dbReference type="EMBL" id="JAABOA010003708">
    <property type="protein sequence ID" value="KAF9578384.1"/>
    <property type="molecule type" value="Genomic_DNA"/>
</dbReference>
<feature type="compositionally biased region" description="Polar residues" evidence="2">
    <location>
        <begin position="491"/>
        <end position="507"/>
    </location>
</feature>
<evidence type="ECO:0000256" key="1">
    <source>
        <dbReference type="ARBA" id="ARBA00024341"/>
    </source>
</evidence>
<organism evidence="3 4">
    <name type="scientific">Lunasporangiospora selenospora</name>
    <dbReference type="NCBI Taxonomy" id="979761"/>
    <lineage>
        <taxon>Eukaryota</taxon>
        <taxon>Fungi</taxon>
        <taxon>Fungi incertae sedis</taxon>
        <taxon>Mucoromycota</taxon>
        <taxon>Mortierellomycotina</taxon>
        <taxon>Mortierellomycetes</taxon>
        <taxon>Mortierellales</taxon>
        <taxon>Mortierellaceae</taxon>
        <taxon>Lunasporangiospora</taxon>
    </lineage>
</organism>
<evidence type="ECO:0000313" key="4">
    <source>
        <dbReference type="Proteomes" id="UP000780801"/>
    </source>
</evidence>
<dbReference type="CDD" id="cd23766">
    <property type="entry name" value="IQCG"/>
    <property type="match status" value="1"/>
</dbReference>
<feature type="compositionally biased region" description="Acidic residues" evidence="2">
    <location>
        <begin position="516"/>
        <end position="533"/>
    </location>
</feature>
<evidence type="ECO:0000313" key="3">
    <source>
        <dbReference type="EMBL" id="KAF9578384.1"/>
    </source>
</evidence>
<dbReference type="InterPro" id="IPR000048">
    <property type="entry name" value="IQ_motif_EF-hand-BS"/>
</dbReference>
<proteinExistence type="inferred from homology"/>
<dbReference type="SMART" id="SM00015">
    <property type="entry name" value="IQ"/>
    <property type="match status" value="3"/>
</dbReference>
<gene>
    <name evidence="3" type="ORF">BGW38_005840</name>
</gene>
<comment type="caution">
    <text evidence="3">The sequence shown here is derived from an EMBL/GenBank/DDBJ whole genome shotgun (WGS) entry which is preliminary data.</text>
</comment>
<dbReference type="OrthoDB" id="252964at2759"/>
<feature type="compositionally biased region" description="Polar residues" evidence="2">
    <location>
        <begin position="597"/>
        <end position="609"/>
    </location>
</feature>
<dbReference type="PANTHER" id="PTHR32295">
    <property type="entry name" value="IQ-DOMAIN 5-RELATED"/>
    <property type="match status" value="1"/>
</dbReference>
<dbReference type="PANTHER" id="PTHR32295:SF6">
    <property type="entry name" value="PROTEIN IQ-DOMAIN 18"/>
    <property type="match status" value="1"/>
</dbReference>
<comment type="similarity">
    <text evidence="1">Belongs to the IQD family.</text>
</comment>
<accession>A0A9P6FN98</accession>
<evidence type="ECO:0000256" key="2">
    <source>
        <dbReference type="SAM" id="MobiDB-lite"/>
    </source>
</evidence>
<sequence length="666" mass="74233">MSQSMVESPVVDSTIIAPTATKLAGDQDSSRGIAPEVVEELSIATSTTTTTTTTTRRDHPEGAELSPKTPAPETIQPTNTYSAETATHQAADGPSPETDPHTATHGDVTLSVPAITSAAQAAAQPTAVTAAGVDVTQVIQGSPPSSANSESARVQHLVPVDRDMIHYTIQPDGSFVEQPSHVSQSMAEAGEEEGQYVQEGYYLTSTTEFFPVDDQDERVYLDQFSEVESDEIPELQFKVTKLQKQVREMRRFMRGMVQLQVEQYEPATILIQAWWRGCLVRRELRKQRVFSWHRNPSKTIENFTYLTRAELIKSCSRISVPRASILVSEAFGANKEMMATIKLQAFFRGCLVRRRVHAYWDGMQAATIIQATWRGYYARNLDTRLGVEQLRFRNVKVQKAFGKMLMKIQYLQTRVLALVESNGPMQETQDQMQKEIENMGDQLDAMKQDLEQGFKILDEQMAEEKEQTTIELRTLTDRIQKMEEDLATIRKSNTSLEKQVQSLTSEESFGARGNDQGEDDEDEDEDYEVQYDEDGNRIEKKPKMIRPVSSRRTSHAHPESANDEGSPVQLVESPIPMQQPHHRGSISSVHSQPRPHSMTSQPSSPTQGFPRSFPASYSPTTATAPAVSEGANMFTNGMRPHSMAFVGPNGVNTGNHTATRSMTIDP</sequence>
<feature type="region of interest" description="Disordered" evidence="2">
    <location>
        <begin position="18"/>
        <end position="106"/>
    </location>
</feature>
<keyword evidence="4" id="KW-1185">Reference proteome</keyword>
<dbReference type="Pfam" id="PF00612">
    <property type="entry name" value="IQ"/>
    <property type="match status" value="3"/>
</dbReference>
<dbReference type="Proteomes" id="UP000780801">
    <property type="component" value="Unassembled WGS sequence"/>
</dbReference>
<feature type="compositionally biased region" description="Low complexity" evidence="2">
    <location>
        <begin position="612"/>
        <end position="624"/>
    </location>
</feature>
<feature type="non-terminal residue" evidence="3">
    <location>
        <position position="1"/>
    </location>
</feature>
<reference evidence="3" key="1">
    <citation type="journal article" date="2020" name="Fungal Divers.">
        <title>Resolving the Mortierellaceae phylogeny through synthesis of multi-gene phylogenetics and phylogenomics.</title>
        <authorList>
            <person name="Vandepol N."/>
            <person name="Liber J."/>
            <person name="Desiro A."/>
            <person name="Na H."/>
            <person name="Kennedy M."/>
            <person name="Barry K."/>
            <person name="Grigoriev I.V."/>
            <person name="Miller A.N."/>
            <person name="O'Donnell K."/>
            <person name="Stajich J.E."/>
            <person name="Bonito G."/>
        </authorList>
    </citation>
    <scope>NUCLEOTIDE SEQUENCE</scope>
    <source>
        <strain evidence="3">KOD1015</strain>
    </source>
</reference>
<feature type="compositionally biased region" description="Low complexity" evidence="2">
    <location>
        <begin position="45"/>
        <end position="54"/>
    </location>
</feature>
<dbReference type="Gene3D" id="1.20.5.190">
    <property type="match status" value="1"/>
</dbReference>
<protein>
    <submittedName>
        <fullName evidence="3">Uncharacterized protein</fullName>
    </submittedName>
</protein>
<dbReference type="PROSITE" id="PS50096">
    <property type="entry name" value="IQ"/>
    <property type="match status" value="3"/>
</dbReference>